<evidence type="ECO:0000256" key="1">
    <source>
        <dbReference type="ARBA" id="ARBA00022833"/>
    </source>
</evidence>
<dbReference type="EMBL" id="JARACI010000996">
    <property type="protein sequence ID" value="MDD9206877.1"/>
    <property type="molecule type" value="Genomic_DNA"/>
</dbReference>
<sequence length="350" mass="36162">MTTSDTGPAELPTGGLLGVFAHPDDETLGAGDLMATVARAGIPVTVVTGTRGERGEVIPADLAHLEGDGPALAEHRRTELARALAALGVTAHVYLDTVPGLADHRPSRFTDSGMAWVRPGLAGPAPDAGPEAFSTLPVDVPARLLAAVLRRSRPGVLVTEEPGGGYGHPDHVQAHRVAMRAVELAADAPPTADDDPLAGLLPWRVPNVAWVVRSEPVMREALRWLSATLADSPQLGARGDVLTPAPADAELPPMVVPPDQVDLTVPTTAVLEPLRDAMLAHRSQVQGVHVEVPREDGEPPHEDGEAAPPAYGWFAVSNGVVQPVLGAATLRVAPGHGSVADLAAALGLPA</sequence>
<organism evidence="2 3">
    <name type="scientific">Georgenia halotolerans</name>
    <dbReference type="NCBI Taxonomy" id="3028317"/>
    <lineage>
        <taxon>Bacteria</taxon>
        <taxon>Bacillati</taxon>
        <taxon>Actinomycetota</taxon>
        <taxon>Actinomycetes</taxon>
        <taxon>Micrococcales</taxon>
        <taxon>Bogoriellaceae</taxon>
        <taxon>Georgenia</taxon>
    </lineage>
</organism>
<keyword evidence="3" id="KW-1185">Reference proteome</keyword>
<accession>A0ABT5TY47</accession>
<dbReference type="InterPro" id="IPR024078">
    <property type="entry name" value="LmbE-like_dom_sf"/>
</dbReference>
<dbReference type="Pfam" id="PF02585">
    <property type="entry name" value="PIG-L"/>
    <property type="match status" value="1"/>
</dbReference>
<dbReference type="PANTHER" id="PTHR12993:SF11">
    <property type="entry name" value="N-ACETYLGLUCOSAMINYL-PHOSPHATIDYLINOSITOL DE-N-ACETYLASE"/>
    <property type="match status" value="1"/>
</dbReference>
<evidence type="ECO:0000313" key="2">
    <source>
        <dbReference type="EMBL" id="MDD9206877.1"/>
    </source>
</evidence>
<dbReference type="PANTHER" id="PTHR12993">
    <property type="entry name" value="N-ACETYLGLUCOSAMINYL-PHOSPHATIDYLINOSITOL DE-N-ACETYLASE-RELATED"/>
    <property type="match status" value="1"/>
</dbReference>
<name>A0ABT5TY47_9MICO</name>
<evidence type="ECO:0000313" key="3">
    <source>
        <dbReference type="Proteomes" id="UP001165561"/>
    </source>
</evidence>
<gene>
    <name evidence="2" type="ORF">PU560_10420</name>
</gene>
<keyword evidence="1" id="KW-0862">Zinc</keyword>
<dbReference type="InterPro" id="IPR003737">
    <property type="entry name" value="GlcNAc_PI_deacetylase-related"/>
</dbReference>
<comment type="caution">
    <text evidence="2">The sequence shown here is derived from an EMBL/GenBank/DDBJ whole genome shotgun (WGS) entry which is preliminary data.</text>
</comment>
<dbReference type="SUPFAM" id="SSF102588">
    <property type="entry name" value="LmbE-like"/>
    <property type="match status" value="1"/>
</dbReference>
<dbReference type="Proteomes" id="UP001165561">
    <property type="component" value="Unassembled WGS sequence"/>
</dbReference>
<proteinExistence type="predicted"/>
<dbReference type="Gene3D" id="3.40.50.10320">
    <property type="entry name" value="LmbE-like"/>
    <property type="match status" value="1"/>
</dbReference>
<protein>
    <submittedName>
        <fullName evidence="2">PIG-L family deacetylase</fullName>
    </submittedName>
</protein>
<reference evidence="2" key="1">
    <citation type="submission" date="2023-02" db="EMBL/GenBank/DDBJ databases">
        <title>Georgenia sp.10Sc9-8, isolated from a soil sample collected from the Taklamakan desert.</title>
        <authorList>
            <person name="Liu S."/>
        </authorList>
    </citation>
    <scope>NUCLEOTIDE SEQUENCE</scope>
    <source>
        <strain evidence="2">10Sc9-8</strain>
    </source>
</reference>